<feature type="signal peptide" evidence="1">
    <location>
        <begin position="1"/>
        <end position="22"/>
    </location>
</feature>
<organism evidence="2 3">
    <name type="scientific">Bordetella genomosp. 11</name>
    <dbReference type="NCBI Taxonomy" id="1416808"/>
    <lineage>
        <taxon>Bacteria</taxon>
        <taxon>Pseudomonadati</taxon>
        <taxon>Pseudomonadota</taxon>
        <taxon>Betaproteobacteria</taxon>
        <taxon>Burkholderiales</taxon>
        <taxon>Alcaligenaceae</taxon>
        <taxon>Bordetella</taxon>
    </lineage>
</organism>
<keyword evidence="1" id="KW-0732">Signal</keyword>
<dbReference type="Proteomes" id="UP000215767">
    <property type="component" value="Unassembled WGS sequence"/>
</dbReference>
<dbReference type="AlphaFoldDB" id="A0A261UWU1"/>
<sequence>MTKVMTAVLALALLAAPLAGYAEDTTSNQPQIATTPPAQNYSSWCGSAATGTTYSGVVVGIGANWWGTNKFPFSVTNDKGSYTESGMWTFDTVQGKLMMNVLMMSYVTGDSIVMYCDSKTVTSVWVGRVGAP</sequence>
<feature type="chain" id="PRO_5012537363" evidence="1">
    <location>
        <begin position="23"/>
        <end position="132"/>
    </location>
</feature>
<evidence type="ECO:0000313" key="3">
    <source>
        <dbReference type="Proteomes" id="UP000215767"/>
    </source>
</evidence>
<dbReference type="RefSeq" id="WP_141218119.1">
    <property type="nucleotide sequence ID" value="NZ_NEVS01000001.1"/>
</dbReference>
<reference evidence="3" key="1">
    <citation type="submission" date="2017-05" db="EMBL/GenBank/DDBJ databases">
        <title>Complete and WGS of Bordetella genogroups.</title>
        <authorList>
            <person name="Spilker T."/>
            <person name="Lipuma J."/>
        </authorList>
    </citation>
    <scope>NUCLEOTIDE SEQUENCE [LARGE SCALE GENOMIC DNA]</scope>
    <source>
        <strain evidence="3">AU8856</strain>
    </source>
</reference>
<comment type="caution">
    <text evidence="2">The sequence shown here is derived from an EMBL/GenBank/DDBJ whole genome shotgun (WGS) entry which is preliminary data.</text>
</comment>
<name>A0A261UWU1_9BORD</name>
<protein>
    <submittedName>
        <fullName evidence="2">Uncharacterized protein</fullName>
    </submittedName>
</protein>
<gene>
    <name evidence="2" type="ORF">CAL28_00935</name>
</gene>
<evidence type="ECO:0000256" key="1">
    <source>
        <dbReference type="SAM" id="SignalP"/>
    </source>
</evidence>
<evidence type="ECO:0000313" key="2">
    <source>
        <dbReference type="EMBL" id="OZI66344.1"/>
    </source>
</evidence>
<proteinExistence type="predicted"/>
<dbReference type="EMBL" id="NEVS01000001">
    <property type="protein sequence ID" value="OZI66344.1"/>
    <property type="molecule type" value="Genomic_DNA"/>
</dbReference>
<accession>A0A261UWU1</accession>
<keyword evidence="3" id="KW-1185">Reference proteome</keyword>